<proteinExistence type="predicted"/>
<evidence type="ECO:0000313" key="2">
    <source>
        <dbReference type="Proteomes" id="UP000228621"/>
    </source>
</evidence>
<dbReference type="EMBL" id="NKHF01000029">
    <property type="protein sequence ID" value="PCK32482.1"/>
    <property type="molecule type" value="Genomic_DNA"/>
</dbReference>
<evidence type="ECO:0000313" key="1">
    <source>
        <dbReference type="EMBL" id="PCK32482.1"/>
    </source>
</evidence>
<organism evidence="1 2">
    <name type="scientific">Pseudoalteromonas piscicida</name>
    <dbReference type="NCBI Taxonomy" id="43662"/>
    <lineage>
        <taxon>Bacteria</taxon>
        <taxon>Pseudomonadati</taxon>
        <taxon>Pseudomonadota</taxon>
        <taxon>Gammaproteobacteria</taxon>
        <taxon>Alteromonadales</taxon>
        <taxon>Pseudoalteromonadaceae</taxon>
        <taxon>Pseudoalteromonas</taxon>
    </lineage>
</organism>
<accession>A0A2A5JSN4</accession>
<dbReference type="AlphaFoldDB" id="A0A2A5JSN4"/>
<protein>
    <submittedName>
        <fullName evidence="1">Uncharacterized protein</fullName>
    </submittedName>
</protein>
<dbReference type="Proteomes" id="UP000228621">
    <property type="component" value="Unassembled WGS sequence"/>
</dbReference>
<keyword evidence="2" id="KW-1185">Reference proteome</keyword>
<comment type="caution">
    <text evidence="1">The sequence shown here is derived from an EMBL/GenBank/DDBJ whole genome shotgun (WGS) entry which is preliminary data.</text>
</comment>
<name>A0A2A5JSN4_PSEO7</name>
<reference evidence="2" key="1">
    <citation type="journal article" date="2019" name="Genome Announc.">
        <title>Draft Genome Sequence of Pseudoalteromonas piscicida Strain 36Y ROTHPW, an Hypersaline Seawater Isolate from the South Coast of Sonora, Mexico.</title>
        <authorList>
            <person name="Sanchez-Diaz R."/>
            <person name="Molina-Garza Z.J."/>
            <person name="Cruz-Suarez L.E."/>
            <person name="Selvin J."/>
            <person name="Kiran G.S."/>
            <person name="Ibarra-Gamez J.C."/>
            <person name="Gomez-Gil B."/>
            <person name="Galaviz-Silva L."/>
        </authorList>
    </citation>
    <scope>NUCLEOTIDE SEQUENCE [LARGE SCALE GENOMIC DNA]</scope>
    <source>
        <strain evidence="2">36Y_RITHPW</strain>
    </source>
</reference>
<sequence>MKKILITFTTLLLTTNLSGCTLLGLGLELFTPVQGTIQSPSLVANAAEYDAKIIKNLMGVQSTARCKDLQSEAKVICERRAAAISRNIEKHQSKN</sequence>
<gene>
    <name evidence="1" type="ORF">CEX98_07070</name>
</gene>
<dbReference type="RefSeq" id="WP_099641404.1">
    <property type="nucleotide sequence ID" value="NZ_JAQPZX010000008.1"/>
</dbReference>